<evidence type="ECO:0000313" key="3">
    <source>
        <dbReference type="Proteomes" id="UP001153365"/>
    </source>
</evidence>
<feature type="signal peptide" evidence="1">
    <location>
        <begin position="1"/>
        <end position="28"/>
    </location>
</feature>
<evidence type="ECO:0000256" key="1">
    <source>
        <dbReference type="SAM" id="SignalP"/>
    </source>
</evidence>
<organism evidence="2 3">
    <name type="scientific">Phakopsora pachyrhizi</name>
    <name type="common">Asian soybean rust disease fungus</name>
    <dbReference type="NCBI Taxonomy" id="170000"/>
    <lineage>
        <taxon>Eukaryota</taxon>
        <taxon>Fungi</taxon>
        <taxon>Dikarya</taxon>
        <taxon>Basidiomycota</taxon>
        <taxon>Pucciniomycotina</taxon>
        <taxon>Pucciniomycetes</taxon>
        <taxon>Pucciniales</taxon>
        <taxon>Phakopsoraceae</taxon>
        <taxon>Phakopsora</taxon>
    </lineage>
</organism>
<gene>
    <name evidence="2" type="ORF">PPACK8108_LOCUS11327</name>
</gene>
<accession>A0AAV0B005</accession>
<protein>
    <submittedName>
        <fullName evidence="2">Expressed protein</fullName>
    </submittedName>
</protein>
<keyword evidence="1" id="KW-0732">Signal</keyword>
<proteinExistence type="predicted"/>
<comment type="caution">
    <text evidence="2">The sequence shown here is derived from an EMBL/GenBank/DDBJ whole genome shotgun (WGS) entry which is preliminary data.</text>
</comment>
<dbReference type="EMBL" id="CALTRL010002614">
    <property type="protein sequence ID" value="CAH7676215.1"/>
    <property type="molecule type" value="Genomic_DNA"/>
</dbReference>
<keyword evidence="3" id="KW-1185">Reference proteome</keyword>
<feature type="chain" id="PRO_5044021193" evidence="1">
    <location>
        <begin position="29"/>
        <end position="176"/>
    </location>
</feature>
<dbReference type="Proteomes" id="UP001153365">
    <property type="component" value="Unassembled WGS sequence"/>
</dbReference>
<reference evidence="2" key="1">
    <citation type="submission" date="2022-06" db="EMBL/GenBank/DDBJ databases">
        <authorList>
            <consortium name="SYNGENTA / RWTH Aachen University"/>
        </authorList>
    </citation>
    <scope>NUCLEOTIDE SEQUENCE</scope>
</reference>
<dbReference type="AlphaFoldDB" id="A0AAV0B005"/>
<sequence length="176" mass="20331">MCLRVFFSSTTLLTTLVLLIMVPQIYLAGNLTENSNARWVVCDERFDLVSSTDITCVQSHGDDAILLKCPMPIKNCRRHGDEHNLVADPEGATNPKRFQWNSTECEKPFFEPKWEQPTAITKYFRYAKSYYIFVLGNGYKEKLIRCEKQNNTNSVECYANPKDMQQCQFTINNPLI</sequence>
<name>A0AAV0B005_PHAPC</name>
<evidence type="ECO:0000313" key="2">
    <source>
        <dbReference type="EMBL" id="CAH7676215.1"/>
    </source>
</evidence>